<keyword evidence="2" id="KW-1185">Reference proteome</keyword>
<evidence type="ECO:0000313" key="1">
    <source>
        <dbReference type="EMBL" id="KAJ1937703.1"/>
    </source>
</evidence>
<sequence length="89" mass="10439">MSSRIIIKNLPKHYSEERFREHFSTKGEVTDARLMYNAQGDFRRFGYIGYRTEKEAKAALRYFNDTFIDTSKIVVEEARPYGDAALPRP</sequence>
<proteinExistence type="predicted"/>
<feature type="non-terminal residue" evidence="1">
    <location>
        <position position="89"/>
    </location>
</feature>
<dbReference type="EMBL" id="JANBPW010003425">
    <property type="protein sequence ID" value="KAJ1937703.1"/>
    <property type="molecule type" value="Genomic_DNA"/>
</dbReference>
<protein>
    <submittedName>
        <fullName evidence="1">Multiple RNA-binding domain-containing protein 1</fullName>
    </submittedName>
</protein>
<evidence type="ECO:0000313" key="2">
    <source>
        <dbReference type="Proteomes" id="UP001150603"/>
    </source>
</evidence>
<reference evidence="1" key="1">
    <citation type="submission" date="2022-07" db="EMBL/GenBank/DDBJ databases">
        <title>Phylogenomic reconstructions and comparative analyses of Kickxellomycotina fungi.</title>
        <authorList>
            <person name="Reynolds N.K."/>
            <person name="Stajich J.E."/>
            <person name="Barry K."/>
            <person name="Grigoriev I.V."/>
            <person name="Crous P."/>
            <person name="Smith M.E."/>
        </authorList>
    </citation>
    <scope>NUCLEOTIDE SEQUENCE</scope>
    <source>
        <strain evidence="1">NRRL 5244</strain>
    </source>
</reference>
<accession>A0ACC1J553</accession>
<comment type="caution">
    <text evidence="1">The sequence shown here is derived from an EMBL/GenBank/DDBJ whole genome shotgun (WGS) entry which is preliminary data.</text>
</comment>
<dbReference type="Proteomes" id="UP001150603">
    <property type="component" value="Unassembled WGS sequence"/>
</dbReference>
<organism evidence="1 2">
    <name type="scientific">Linderina macrospora</name>
    <dbReference type="NCBI Taxonomy" id="4868"/>
    <lineage>
        <taxon>Eukaryota</taxon>
        <taxon>Fungi</taxon>
        <taxon>Fungi incertae sedis</taxon>
        <taxon>Zoopagomycota</taxon>
        <taxon>Kickxellomycotina</taxon>
        <taxon>Kickxellomycetes</taxon>
        <taxon>Kickxellales</taxon>
        <taxon>Kickxellaceae</taxon>
        <taxon>Linderina</taxon>
    </lineage>
</organism>
<name>A0ACC1J553_9FUNG</name>
<gene>
    <name evidence="1" type="primary">MRD1_2</name>
    <name evidence="1" type="ORF">FBU59_004673</name>
</gene>